<evidence type="ECO:0000259" key="8">
    <source>
        <dbReference type="PROSITE" id="PS50221"/>
    </source>
</evidence>
<accession>A0AAV4BKV2</accession>
<keyword evidence="4 7" id="KW-0472">Membrane</keyword>
<dbReference type="PROSITE" id="PS50261">
    <property type="entry name" value="G_PROTEIN_RECEP_F2_4"/>
    <property type="match status" value="1"/>
</dbReference>
<dbReference type="InterPro" id="IPR000203">
    <property type="entry name" value="GPS"/>
</dbReference>
<dbReference type="InterPro" id="IPR057244">
    <property type="entry name" value="GAIN_B"/>
</dbReference>
<feature type="compositionally biased region" description="Low complexity" evidence="6">
    <location>
        <begin position="519"/>
        <end position="534"/>
    </location>
</feature>
<evidence type="ECO:0000313" key="10">
    <source>
        <dbReference type="EMBL" id="GFO20779.1"/>
    </source>
</evidence>
<feature type="transmembrane region" description="Helical" evidence="7">
    <location>
        <begin position="426"/>
        <end position="451"/>
    </location>
</feature>
<dbReference type="GO" id="GO:0016020">
    <property type="term" value="C:membrane"/>
    <property type="evidence" value="ECO:0007669"/>
    <property type="project" value="UniProtKB-SubCell"/>
</dbReference>
<dbReference type="GO" id="GO:0007166">
    <property type="term" value="P:cell surface receptor signaling pathway"/>
    <property type="evidence" value="ECO:0007669"/>
    <property type="project" value="InterPro"/>
</dbReference>
<dbReference type="InterPro" id="IPR017981">
    <property type="entry name" value="GPCR_2-like_7TM"/>
</dbReference>
<keyword evidence="3 7" id="KW-1133">Transmembrane helix</keyword>
<dbReference type="SUPFAM" id="SSF81321">
    <property type="entry name" value="Family A G protein-coupled receptor-like"/>
    <property type="match status" value="1"/>
</dbReference>
<keyword evidence="5" id="KW-1015">Disulfide bond</keyword>
<feature type="domain" description="GAIN-B" evidence="8">
    <location>
        <begin position="42"/>
        <end position="226"/>
    </location>
</feature>
<feature type="transmembrane region" description="Helical" evidence="7">
    <location>
        <begin position="299"/>
        <end position="322"/>
    </location>
</feature>
<gene>
    <name evidence="10" type="ORF">PoB_004728400</name>
</gene>
<proteinExistence type="predicted"/>
<evidence type="ECO:0000256" key="1">
    <source>
        <dbReference type="ARBA" id="ARBA00004141"/>
    </source>
</evidence>
<dbReference type="PANTHER" id="PTHR47767">
    <property type="entry name" value="ADHESION G PROTEIN-COUPLED RECEPTOR G7"/>
    <property type="match status" value="1"/>
</dbReference>
<dbReference type="Gene3D" id="2.60.220.50">
    <property type="match status" value="1"/>
</dbReference>
<feature type="transmembrane region" description="Helical" evidence="7">
    <location>
        <begin position="457"/>
        <end position="476"/>
    </location>
</feature>
<evidence type="ECO:0000256" key="5">
    <source>
        <dbReference type="ARBA" id="ARBA00023157"/>
    </source>
</evidence>
<evidence type="ECO:0000256" key="4">
    <source>
        <dbReference type="ARBA" id="ARBA00023136"/>
    </source>
</evidence>
<dbReference type="AlphaFoldDB" id="A0AAV4BKV2"/>
<dbReference type="Gene3D" id="1.20.1070.10">
    <property type="entry name" value="Rhodopsin 7-helix transmembrane proteins"/>
    <property type="match status" value="1"/>
</dbReference>
<organism evidence="10 11">
    <name type="scientific">Plakobranchus ocellatus</name>
    <dbReference type="NCBI Taxonomy" id="259542"/>
    <lineage>
        <taxon>Eukaryota</taxon>
        <taxon>Metazoa</taxon>
        <taxon>Spiralia</taxon>
        <taxon>Lophotrochozoa</taxon>
        <taxon>Mollusca</taxon>
        <taxon>Gastropoda</taxon>
        <taxon>Heterobranchia</taxon>
        <taxon>Euthyneura</taxon>
        <taxon>Panpulmonata</taxon>
        <taxon>Sacoglossa</taxon>
        <taxon>Placobranchoidea</taxon>
        <taxon>Plakobranchidae</taxon>
        <taxon>Plakobranchus</taxon>
    </lineage>
</organism>
<dbReference type="Proteomes" id="UP000735302">
    <property type="component" value="Unassembled WGS sequence"/>
</dbReference>
<dbReference type="Pfam" id="PF01825">
    <property type="entry name" value="GPS"/>
    <property type="match status" value="1"/>
</dbReference>
<feature type="transmembrane region" description="Helical" evidence="7">
    <location>
        <begin position="233"/>
        <end position="259"/>
    </location>
</feature>
<dbReference type="Pfam" id="PF00002">
    <property type="entry name" value="7tm_2"/>
    <property type="match status" value="1"/>
</dbReference>
<dbReference type="PRINTS" id="PR00249">
    <property type="entry name" value="GPCRSECRETIN"/>
</dbReference>
<feature type="region of interest" description="Disordered" evidence="6">
    <location>
        <begin position="514"/>
        <end position="543"/>
    </location>
</feature>
<comment type="caution">
    <text evidence="10">The sequence shown here is derived from an EMBL/GenBank/DDBJ whole genome shotgun (WGS) entry which is preliminary data.</text>
</comment>
<feature type="transmembrane region" description="Helical" evidence="7">
    <location>
        <begin position="384"/>
        <end position="405"/>
    </location>
</feature>
<keyword evidence="11" id="KW-1185">Reference proteome</keyword>
<evidence type="ECO:0000259" key="9">
    <source>
        <dbReference type="PROSITE" id="PS50261"/>
    </source>
</evidence>
<reference evidence="10 11" key="1">
    <citation type="journal article" date="2021" name="Elife">
        <title>Chloroplast acquisition without the gene transfer in kleptoplastic sea slugs, Plakobranchus ocellatus.</title>
        <authorList>
            <person name="Maeda T."/>
            <person name="Takahashi S."/>
            <person name="Yoshida T."/>
            <person name="Shimamura S."/>
            <person name="Takaki Y."/>
            <person name="Nagai Y."/>
            <person name="Toyoda A."/>
            <person name="Suzuki Y."/>
            <person name="Arimoto A."/>
            <person name="Ishii H."/>
            <person name="Satoh N."/>
            <person name="Nishiyama T."/>
            <person name="Hasebe M."/>
            <person name="Maruyama T."/>
            <person name="Minagawa J."/>
            <person name="Obokata J."/>
            <person name="Shigenobu S."/>
        </authorList>
    </citation>
    <scope>NUCLEOTIDE SEQUENCE [LARGE SCALE GENOMIC DNA]</scope>
</reference>
<sequence>MFPLCRILNATNNLGVVLQFGEGETDMRFVSGGLALEVWDISNQSLGSTPVIGIKSLVNEDNEDLELVTQFAENEINYNDTEAAIYLPQNILKNFTSNENNSVRLVLNVYKDTRLYKQATGQDVNQIDGALNSRVIAAQLLVNGEQVTDFRGHKVLTVFEPTRSIEFGEERKYKNTCAYWNYSANYGLGAWSTTGCELNKTVEGRVVCQWNHLTNFAIYLSFREQSQLEHREILGIITKIGLSLSIIGIVGFMLSFLCIRKLRARLMWKVMFQLSLALLLSSIVFLTGIEQTSDYGSCIAVAVILHYLVLVSFMCMLVDAILQYLMFVKRMNKEQILSYGNFWWKTALPCWGLPVIPVIIILAIDHHLYRGGTHYCWLKLQAFYWGFALPLTLILLTNFIIFVRVSMKMCCREDMTASSTRKDNQILVNIRMSIFCFTMLGLTWVFGFFAIEDARLGFQYLFSITSSLQGFIMFVLTTARDAKIRKYWIEKVSSCLHLKQEVVLPSSITGTAGRKRKMFTGTPTTRATNTTFADRTPKTSNTSMSVINGASSGLHGSHPWVRTPKTSNTSMSVINGVSSGSCSSNPLVRTPAQVHEHGGDQIHTAGTHSG</sequence>
<keyword evidence="2 7" id="KW-0812">Transmembrane</keyword>
<protein>
    <submittedName>
        <fullName evidence="10">G-protein coupled receptor</fullName>
    </submittedName>
</protein>
<dbReference type="EMBL" id="BLXT01005203">
    <property type="protein sequence ID" value="GFO20779.1"/>
    <property type="molecule type" value="Genomic_DNA"/>
</dbReference>
<dbReference type="SMART" id="SM00303">
    <property type="entry name" value="GPS"/>
    <property type="match status" value="1"/>
</dbReference>
<evidence type="ECO:0000256" key="6">
    <source>
        <dbReference type="SAM" id="MobiDB-lite"/>
    </source>
</evidence>
<dbReference type="PROSITE" id="PS50221">
    <property type="entry name" value="GAIN_B"/>
    <property type="match status" value="1"/>
</dbReference>
<dbReference type="InterPro" id="IPR053066">
    <property type="entry name" value="ADGR_G7"/>
</dbReference>
<evidence type="ECO:0000256" key="7">
    <source>
        <dbReference type="SAM" id="Phobius"/>
    </source>
</evidence>
<evidence type="ECO:0000313" key="11">
    <source>
        <dbReference type="Proteomes" id="UP000735302"/>
    </source>
</evidence>
<comment type="subcellular location">
    <subcellularLocation>
        <location evidence="1">Membrane</location>
        <topology evidence="1">Multi-pass membrane protein</topology>
    </subcellularLocation>
</comment>
<dbReference type="InterPro" id="IPR046338">
    <property type="entry name" value="GAIN_dom_sf"/>
</dbReference>
<keyword evidence="10" id="KW-0675">Receptor</keyword>
<dbReference type="CDD" id="cd15040">
    <property type="entry name" value="7tmB2_Adhesion"/>
    <property type="match status" value="1"/>
</dbReference>
<evidence type="ECO:0000256" key="3">
    <source>
        <dbReference type="ARBA" id="ARBA00022989"/>
    </source>
</evidence>
<feature type="domain" description="G-protein coupled receptors family 2 profile 2" evidence="9">
    <location>
        <begin position="234"/>
        <end position="481"/>
    </location>
</feature>
<name>A0AAV4BKV2_9GAST</name>
<dbReference type="PANTHER" id="PTHR47767:SF1">
    <property type="entry name" value="ADHESION G PROTEIN-COUPLED RECEPTOR G7"/>
    <property type="match status" value="1"/>
</dbReference>
<dbReference type="InterPro" id="IPR000832">
    <property type="entry name" value="GPCR_2_secretin-like"/>
</dbReference>
<feature type="transmembrane region" description="Helical" evidence="7">
    <location>
        <begin position="266"/>
        <end position="287"/>
    </location>
</feature>
<evidence type="ECO:0000256" key="2">
    <source>
        <dbReference type="ARBA" id="ARBA00022692"/>
    </source>
</evidence>
<feature type="transmembrane region" description="Helical" evidence="7">
    <location>
        <begin position="342"/>
        <end position="364"/>
    </location>
</feature>
<dbReference type="GO" id="GO:0004930">
    <property type="term" value="F:G protein-coupled receptor activity"/>
    <property type="evidence" value="ECO:0007669"/>
    <property type="project" value="InterPro"/>
</dbReference>